<keyword evidence="3" id="KW-1185">Reference proteome</keyword>
<proteinExistence type="predicted"/>
<dbReference type="Proteomes" id="UP001153714">
    <property type="component" value="Chromosome 21"/>
</dbReference>
<feature type="region of interest" description="Disordered" evidence="1">
    <location>
        <begin position="420"/>
        <end position="443"/>
    </location>
</feature>
<gene>
    <name evidence="2" type="ORF">DIATSA_LOCUS8053</name>
</gene>
<name>A0A9N9R694_9NEOP</name>
<evidence type="ECO:0000313" key="3">
    <source>
        <dbReference type="Proteomes" id="UP001153714"/>
    </source>
</evidence>
<protein>
    <submittedName>
        <fullName evidence="2">Uncharacterized protein</fullName>
    </submittedName>
</protein>
<organism evidence="2 3">
    <name type="scientific">Diatraea saccharalis</name>
    <name type="common">sugarcane borer</name>
    <dbReference type="NCBI Taxonomy" id="40085"/>
    <lineage>
        <taxon>Eukaryota</taxon>
        <taxon>Metazoa</taxon>
        <taxon>Ecdysozoa</taxon>
        <taxon>Arthropoda</taxon>
        <taxon>Hexapoda</taxon>
        <taxon>Insecta</taxon>
        <taxon>Pterygota</taxon>
        <taxon>Neoptera</taxon>
        <taxon>Endopterygota</taxon>
        <taxon>Lepidoptera</taxon>
        <taxon>Glossata</taxon>
        <taxon>Ditrysia</taxon>
        <taxon>Pyraloidea</taxon>
        <taxon>Crambidae</taxon>
        <taxon>Crambinae</taxon>
        <taxon>Diatraea</taxon>
    </lineage>
</organism>
<feature type="region of interest" description="Disordered" evidence="1">
    <location>
        <begin position="319"/>
        <end position="338"/>
    </location>
</feature>
<evidence type="ECO:0000313" key="2">
    <source>
        <dbReference type="EMBL" id="CAG9790385.1"/>
    </source>
</evidence>
<dbReference type="EMBL" id="OU893352">
    <property type="protein sequence ID" value="CAG9790385.1"/>
    <property type="molecule type" value="Genomic_DNA"/>
</dbReference>
<evidence type="ECO:0000256" key="1">
    <source>
        <dbReference type="SAM" id="MobiDB-lite"/>
    </source>
</evidence>
<reference evidence="2" key="1">
    <citation type="submission" date="2021-12" db="EMBL/GenBank/DDBJ databases">
        <authorList>
            <person name="King R."/>
        </authorList>
    </citation>
    <scope>NUCLEOTIDE SEQUENCE</scope>
</reference>
<feature type="region of interest" description="Disordered" evidence="1">
    <location>
        <begin position="1"/>
        <end position="40"/>
    </location>
</feature>
<feature type="compositionally biased region" description="Basic residues" evidence="1">
    <location>
        <begin position="319"/>
        <end position="332"/>
    </location>
</feature>
<accession>A0A9N9R694</accession>
<dbReference type="OrthoDB" id="7788983at2759"/>
<feature type="compositionally biased region" description="Basic and acidic residues" evidence="1">
    <location>
        <begin position="1"/>
        <end position="15"/>
    </location>
</feature>
<dbReference type="AlphaFoldDB" id="A0A9N9R694"/>
<sequence length="443" mass="49696">MSTPERRWVKGRRDIGAPPTRSTSRQHQRRSQLSRTPLISKRPARYGGIDAVTRLTRKCLAVTETKAPTPMEQTSRAHVAKGVQKSTTIGAFINSIPSCTFLVSKENESSYSEETLRISRIHASVLRNCLSPLTQNFGELGDLTSSCESVPAVGDISPASLNDHQQTRLTEMLLNKHNADMEKEMLRVHCETRSSKGEREKIITGNRQKKKKHLSRRNGTFQQPIAVEPAKNKVVGNIRQQGTYLGSDRWSYEIYTVQSFSSSGLPSSRFLLMLTAGAQAFLIGEIKWGRWECTWSTTPQLHGVKRTSKLMEVDNVAHKHHCPTSRQPHRRPTTTTNTAEVQVSAAVTTSMVKIEELRTSFFFSALNLKGSEPPSQWGKEAVNPSLDTPQPAVRLCQTPTYLRQVMTKHRLDSWLHARRQRTFDRSDRPPARGGGAAVHRPEG</sequence>
<reference evidence="2" key="2">
    <citation type="submission" date="2022-10" db="EMBL/GenBank/DDBJ databases">
        <authorList>
            <consortium name="ENA_rothamsted_submissions"/>
            <consortium name="culmorum"/>
            <person name="King R."/>
        </authorList>
    </citation>
    <scope>NUCLEOTIDE SEQUENCE</scope>
</reference>
<feature type="compositionally biased region" description="Basic and acidic residues" evidence="1">
    <location>
        <begin position="420"/>
        <end position="430"/>
    </location>
</feature>